<gene>
    <name evidence="3" type="ORF">FFV08_05675</name>
    <name evidence="2" type="ORF">FOC72_04095</name>
</gene>
<evidence type="ECO:0000256" key="1">
    <source>
        <dbReference type="SAM" id="MobiDB-lite"/>
    </source>
</evidence>
<accession>A0A427ZTG0</accession>
<feature type="compositionally biased region" description="Basic and acidic residues" evidence="1">
    <location>
        <begin position="124"/>
        <end position="145"/>
    </location>
</feature>
<feature type="compositionally biased region" description="Polar residues" evidence="1">
    <location>
        <begin position="150"/>
        <end position="159"/>
    </location>
</feature>
<dbReference type="EMBL" id="CP040556">
    <property type="protein sequence ID" value="QLB52166.1"/>
    <property type="molecule type" value="Genomic_DNA"/>
</dbReference>
<sequence length="159" mass="17341">MPKISISLTEQEELLLASRELATSSSQLTTQLQGLIDKIPAVCKEGSLQSRLGELPLNHFTAKAQTFQALTELLFHHIQATYRGFIDTDKLLAADIVNAALVDPNLDSETRQALEQDPQKAFELTRDGLKKDQAAPDYKGPKSEEAILYSGQTSQGGAS</sequence>
<dbReference type="Proteomes" id="UP000509459">
    <property type="component" value="Chromosome"/>
</dbReference>
<evidence type="ECO:0000313" key="5">
    <source>
        <dbReference type="Proteomes" id="UP000509459"/>
    </source>
</evidence>
<name>A0A427ZTG0_STRSA</name>
<evidence type="ECO:0000313" key="3">
    <source>
        <dbReference type="EMBL" id="QLB52166.1"/>
    </source>
</evidence>
<dbReference type="EMBL" id="CP054570">
    <property type="protein sequence ID" value="QKQ43745.1"/>
    <property type="molecule type" value="Genomic_DNA"/>
</dbReference>
<dbReference type="AlphaFoldDB" id="A0A427ZTG0"/>
<proteinExistence type="predicted"/>
<feature type="region of interest" description="Disordered" evidence="1">
    <location>
        <begin position="124"/>
        <end position="159"/>
    </location>
</feature>
<dbReference type="RefSeq" id="WP_002895341.1">
    <property type="nucleotide sequence ID" value="NZ_CP054570.1"/>
</dbReference>
<evidence type="ECO:0000313" key="2">
    <source>
        <dbReference type="EMBL" id="QKQ43745.1"/>
    </source>
</evidence>
<dbReference type="Proteomes" id="UP000509410">
    <property type="component" value="Chromosome"/>
</dbReference>
<organism evidence="2 5">
    <name type="scientific">Streptococcus sanguinis</name>
    <dbReference type="NCBI Taxonomy" id="1305"/>
    <lineage>
        <taxon>Bacteria</taxon>
        <taxon>Bacillati</taxon>
        <taxon>Bacillota</taxon>
        <taxon>Bacilli</taxon>
        <taxon>Lactobacillales</taxon>
        <taxon>Streptococcaceae</taxon>
        <taxon>Streptococcus</taxon>
    </lineage>
</organism>
<reference evidence="2 5" key="2">
    <citation type="submission" date="2020-05" db="EMBL/GenBank/DDBJ databases">
        <title>FDA dAtabase for Regulatory Grade micrObial Sequences (FDA-ARGOS): Supporting development and validation of Infectious Disease Dx tests.</title>
        <authorList>
            <person name="Bojja K."/>
            <person name="Kessler A."/>
            <person name="Tallon L."/>
            <person name="Sadzewicz L."/>
            <person name="Zhao X."/>
            <person name="Vavikolanu K."/>
            <person name="Mehta A."/>
            <person name="Aluvathingal J."/>
            <person name="Nadendla S."/>
            <person name="Myers T."/>
            <person name="Yan Y."/>
            <person name="Sichtig H."/>
        </authorList>
    </citation>
    <scope>NUCLEOTIDE SEQUENCE [LARGE SCALE GENOMIC DNA]</scope>
    <source>
        <strain evidence="2 5">FDAARGOS_770</strain>
    </source>
</reference>
<evidence type="ECO:0000313" key="4">
    <source>
        <dbReference type="Proteomes" id="UP000509410"/>
    </source>
</evidence>
<protein>
    <submittedName>
        <fullName evidence="2">Uncharacterized protein</fullName>
    </submittedName>
</protein>
<reference evidence="3 4" key="1">
    <citation type="submission" date="2019-05" db="EMBL/GenBank/DDBJ databases">
        <title>The organization of the Streptococcus sanguinis genomes.</title>
        <authorList>
            <person name="Wu C.H."/>
            <person name="Chen Y.Y.M."/>
            <person name="Wang H.Y."/>
        </authorList>
    </citation>
    <scope>NUCLEOTIDE SEQUENCE [LARGE SCALE GENOMIC DNA]</scope>
    <source>
        <strain evidence="3 4">CGMH010</strain>
    </source>
</reference>